<name>A0A1X3GU42_9BRAD</name>
<dbReference type="AlphaFoldDB" id="A0A1X3GU42"/>
<reference evidence="2 3" key="1">
    <citation type="submission" date="2017-03" db="EMBL/GenBank/DDBJ databases">
        <title>Whole genome sequences of fourteen strains of Bradyrhizobium canariense and one strain of Bradyrhizobium japonicum isolated from Lupinus (Papilionoideae: Genisteae) species in Algeria.</title>
        <authorList>
            <person name="Crovadore J."/>
            <person name="Chekireb D."/>
            <person name="Brachmann A."/>
            <person name="Chablais R."/>
            <person name="Cochard B."/>
            <person name="Lefort F."/>
        </authorList>
    </citation>
    <scope>NUCLEOTIDE SEQUENCE [LARGE SCALE GENOMIC DNA]</scope>
    <source>
        <strain evidence="2 3">UBMA195</strain>
    </source>
</reference>
<dbReference type="EMBL" id="NAFI01000176">
    <property type="protein sequence ID" value="OSJ08134.1"/>
    <property type="molecule type" value="Genomic_DNA"/>
</dbReference>
<gene>
    <name evidence="2" type="ORF">BSZ18_20335</name>
</gene>
<comment type="caution">
    <text evidence="2">The sequence shown here is derived from an EMBL/GenBank/DDBJ whole genome shotgun (WGS) entry which is preliminary data.</text>
</comment>
<protein>
    <recommendedName>
        <fullName evidence="4">Lipoprotein</fullName>
    </recommendedName>
</protein>
<evidence type="ECO:0000313" key="3">
    <source>
        <dbReference type="Proteomes" id="UP000193553"/>
    </source>
</evidence>
<feature type="chain" id="PRO_5011906061" description="Lipoprotein" evidence="1">
    <location>
        <begin position="20"/>
        <end position="133"/>
    </location>
</feature>
<dbReference type="Proteomes" id="UP000193553">
    <property type="component" value="Unassembled WGS sequence"/>
</dbReference>
<feature type="signal peptide" evidence="1">
    <location>
        <begin position="1"/>
        <end position="19"/>
    </location>
</feature>
<proteinExistence type="predicted"/>
<evidence type="ECO:0000313" key="2">
    <source>
        <dbReference type="EMBL" id="OSJ08134.1"/>
    </source>
</evidence>
<sequence length="133" mass="14824">MRYTPLLCLLLTACSSIWADTSGPVPELQPVQAPNQETIEKGVQIAAKAAKLAMPVEISALRKADHGPGDYFVCLREANPLPDKPRPTYSVFFDDGYKDLRLSVILENCEQQQYSSANLGEFKSLPRKIERNE</sequence>
<evidence type="ECO:0008006" key="4">
    <source>
        <dbReference type="Google" id="ProtNLM"/>
    </source>
</evidence>
<accession>A0A1X3GU42</accession>
<evidence type="ECO:0000256" key="1">
    <source>
        <dbReference type="SAM" id="SignalP"/>
    </source>
</evidence>
<organism evidence="2 3">
    <name type="scientific">Bradyrhizobium canariense</name>
    <dbReference type="NCBI Taxonomy" id="255045"/>
    <lineage>
        <taxon>Bacteria</taxon>
        <taxon>Pseudomonadati</taxon>
        <taxon>Pseudomonadota</taxon>
        <taxon>Alphaproteobacteria</taxon>
        <taxon>Hyphomicrobiales</taxon>
        <taxon>Nitrobacteraceae</taxon>
        <taxon>Bradyrhizobium</taxon>
    </lineage>
</organism>
<keyword evidence="1" id="KW-0732">Signal</keyword>